<gene>
    <name evidence="1" type="ORF">ICC18_33185</name>
</gene>
<dbReference type="InterPro" id="IPR027417">
    <property type="entry name" value="P-loop_NTPase"/>
</dbReference>
<sequence>MKPLVIIVSGYSGSGKSTLVTELARAIPSAVALYFDDYASRKDFPEDITNWISNGGDVDVITTPLLQTHLRQLMNGKTVSFIKGIGWAKEYGIENYNKEEITIQPGQIIILEEPFGRERKEIREFIDYVIYIDLEPEIALGRRIYDLITFLRSDSTVLINLLDHFLFDYLNNGIREMYLEIGKRVRDNSDLIINGKNKLQDNIEVILKKLRELNGY</sequence>
<name>A0A926QMP3_9BACL</name>
<dbReference type="Gene3D" id="3.40.50.300">
    <property type="entry name" value="P-loop containing nucleotide triphosphate hydrolases"/>
    <property type="match status" value="1"/>
</dbReference>
<evidence type="ECO:0000313" key="1">
    <source>
        <dbReference type="EMBL" id="MBD0384865.1"/>
    </source>
</evidence>
<organism evidence="1 2">
    <name type="scientific">Paenibacillus sedimenti</name>
    <dbReference type="NCBI Taxonomy" id="2770274"/>
    <lineage>
        <taxon>Bacteria</taxon>
        <taxon>Bacillati</taxon>
        <taxon>Bacillota</taxon>
        <taxon>Bacilli</taxon>
        <taxon>Bacillales</taxon>
        <taxon>Paenibacillaceae</taxon>
        <taxon>Paenibacillus</taxon>
    </lineage>
</organism>
<proteinExistence type="predicted"/>
<dbReference type="SUPFAM" id="SSF52540">
    <property type="entry name" value="P-loop containing nucleoside triphosphate hydrolases"/>
    <property type="match status" value="1"/>
</dbReference>
<protein>
    <recommendedName>
        <fullName evidence="3">Uridine kinase</fullName>
    </recommendedName>
</protein>
<dbReference type="EMBL" id="JACVVD010000032">
    <property type="protein sequence ID" value="MBD0384865.1"/>
    <property type="molecule type" value="Genomic_DNA"/>
</dbReference>
<comment type="caution">
    <text evidence="1">The sequence shown here is derived from an EMBL/GenBank/DDBJ whole genome shotgun (WGS) entry which is preliminary data.</text>
</comment>
<reference evidence="1" key="1">
    <citation type="submission" date="2020-09" db="EMBL/GenBank/DDBJ databases">
        <title>Draft Genome Sequence of Paenibacillus sp. WST5.</title>
        <authorList>
            <person name="Bao Z."/>
        </authorList>
    </citation>
    <scope>NUCLEOTIDE SEQUENCE</scope>
    <source>
        <strain evidence="1">WST5</strain>
    </source>
</reference>
<keyword evidence="2" id="KW-1185">Reference proteome</keyword>
<dbReference type="Proteomes" id="UP000650466">
    <property type="component" value="Unassembled WGS sequence"/>
</dbReference>
<dbReference type="AlphaFoldDB" id="A0A926QMP3"/>
<dbReference type="RefSeq" id="WP_188178623.1">
    <property type="nucleotide sequence ID" value="NZ_JACVVD010000032.1"/>
</dbReference>
<evidence type="ECO:0008006" key="3">
    <source>
        <dbReference type="Google" id="ProtNLM"/>
    </source>
</evidence>
<accession>A0A926QMP3</accession>
<evidence type="ECO:0000313" key="2">
    <source>
        <dbReference type="Proteomes" id="UP000650466"/>
    </source>
</evidence>